<sequence length="399" mass="44312">MQMTWRFWQHRASSAPTATNTALDTSFATVFSPTTRLNSRIQQRVSEERRGLLQLLALLQCVLALLMPMVLHFIGVQALWPMVALIVLALVFAVCAWQLMRVQPLVSTFLVTVNVLVLPIVLFACLAWSSFSPMSVAFPFVLQMMLLLVLPLRSRVLMSALSLSVLLALWCVLTSSGKTLEQVAAIFLLAIAVALLLLVAQRLFHQHVRLGAIGQHVRKDSEKMAVRAEKMRRLALTDGLTGLANRLSLMNKLQRVLTEPERASRAVLYLIDLDFFKTVNDQFGHAAGDAVLIECGQRFKSVVRRGDVVCRLGGDEFVIVVHDLVGIVQAQAVAQKILQKLTDPLWFEGIVMPLGGSIGVAQWHTAINTAEVWLSEADAAMYQAKTAGRNQFYISRVER</sequence>
<evidence type="ECO:0000256" key="1">
    <source>
        <dbReference type="SAM" id="Phobius"/>
    </source>
</evidence>
<feature type="transmembrane region" description="Helical" evidence="1">
    <location>
        <begin position="52"/>
        <end position="73"/>
    </location>
</feature>
<dbReference type="SMART" id="SM00267">
    <property type="entry name" value="GGDEF"/>
    <property type="match status" value="1"/>
</dbReference>
<proteinExistence type="predicted"/>
<dbReference type="Gene3D" id="3.30.70.270">
    <property type="match status" value="1"/>
</dbReference>
<accession>A0ABS2C8Z2</accession>
<gene>
    <name evidence="3" type="ORF">GM173_03390</name>
</gene>
<dbReference type="InterPro" id="IPR000160">
    <property type="entry name" value="GGDEF_dom"/>
</dbReference>
<keyword evidence="1" id="KW-0812">Transmembrane</keyword>
<reference evidence="3 4" key="1">
    <citation type="submission" date="2019-11" db="EMBL/GenBank/DDBJ databases">
        <title>Novel Deefgea species.</title>
        <authorList>
            <person name="Han J.-H."/>
        </authorList>
    </citation>
    <scope>NUCLEOTIDE SEQUENCE [LARGE SCALE GENOMIC DNA]</scope>
    <source>
        <strain evidence="3 4">LMG 24817</strain>
    </source>
</reference>
<name>A0ABS2C8Z2_9NEIS</name>
<evidence type="ECO:0000313" key="4">
    <source>
        <dbReference type="Proteomes" id="UP001195660"/>
    </source>
</evidence>
<feature type="transmembrane region" description="Helical" evidence="1">
    <location>
        <begin position="109"/>
        <end position="129"/>
    </location>
</feature>
<dbReference type="PANTHER" id="PTHR46663:SF2">
    <property type="entry name" value="GGDEF DOMAIN-CONTAINING PROTEIN"/>
    <property type="match status" value="1"/>
</dbReference>
<dbReference type="EMBL" id="WOFE01000001">
    <property type="protein sequence ID" value="MBM5570619.1"/>
    <property type="molecule type" value="Genomic_DNA"/>
</dbReference>
<feature type="transmembrane region" description="Helical" evidence="1">
    <location>
        <begin position="159"/>
        <end position="177"/>
    </location>
</feature>
<dbReference type="SUPFAM" id="SSF55073">
    <property type="entry name" value="Nucleotide cyclase"/>
    <property type="match status" value="1"/>
</dbReference>
<evidence type="ECO:0000259" key="2">
    <source>
        <dbReference type="PROSITE" id="PS50887"/>
    </source>
</evidence>
<feature type="domain" description="GGDEF" evidence="2">
    <location>
        <begin position="264"/>
        <end position="397"/>
    </location>
</feature>
<dbReference type="Proteomes" id="UP001195660">
    <property type="component" value="Unassembled WGS sequence"/>
</dbReference>
<dbReference type="NCBIfam" id="TIGR00254">
    <property type="entry name" value="GGDEF"/>
    <property type="match status" value="1"/>
</dbReference>
<dbReference type="PROSITE" id="PS50887">
    <property type="entry name" value="GGDEF"/>
    <property type="match status" value="1"/>
</dbReference>
<organism evidence="3 4">
    <name type="scientific">Deefgea chitinilytica</name>
    <dbReference type="NCBI Taxonomy" id="570276"/>
    <lineage>
        <taxon>Bacteria</taxon>
        <taxon>Pseudomonadati</taxon>
        <taxon>Pseudomonadota</taxon>
        <taxon>Betaproteobacteria</taxon>
        <taxon>Neisseriales</taxon>
        <taxon>Chitinibacteraceae</taxon>
        <taxon>Deefgea</taxon>
    </lineage>
</organism>
<protein>
    <submittedName>
        <fullName evidence="3">Diguanylate cyclase</fullName>
    </submittedName>
</protein>
<feature type="transmembrane region" description="Helical" evidence="1">
    <location>
        <begin position="79"/>
        <end position="97"/>
    </location>
</feature>
<dbReference type="CDD" id="cd01949">
    <property type="entry name" value="GGDEF"/>
    <property type="match status" value="1"/>
</dbReference>
<keyword evidence="4" id="KW-1185">Reference proteome</keyword>
<keyword evidence="1" id="KW-0472">Membrane</keyword>
<evidence type="ECO:0000313" key="3">
    <source>
        <dbReference type="EMBL" id="MBM5570619.1"/>
    </source>
</evidence>
<dbReference type="PANTHER" id="PTHR46663">
    <property type="entry name" value="DIGUANYLATE CYCLASE DGCT-RELATED"/>
    <property type="match status" value="1"/>
</dbReference>
<dbReference type="InterPro" id="IPR029787">
    <property type="entry name" value="Nucleotide_cyclase"/>
</dbReference>
<feature type="transmembrane region" description="Helical" evidence="1">
    <location>
        <begin position="183"/>
        <end position="200"/>
    </location>
</feature>
<dbReference type="InterPro" id="IPR052163">
    <property type="entry name" value="DGC-Regulatory_Protein"/>
</dbReference>
<keyword evidence="1" id="KW-1133">Transmembrane helix</keyword>
<dbReference type="Pfam" id="PF00990">
    <property type="entry name" value="GGDEF"/>
    <property type="match status" value="1"/>
</dbReference>
<comment type="caution">
    <text evidence="3">The sequence shown here is derived from an EMBL/GenBank/DDBJ whole genome shotgun (WGS) entry which is preliminary data.</text>
</comment>
<dbReference type="InterPro" id="IPR043128">
    <property type="entry name" value="Rev_trsase/Diguanyl_cyclase"/>
</dbReference>